<dbReference type="InterPro" id="IPR016024">
    <property type="entry name" value="ARM-type_fold"/>
</dbReference>
<organism evidence="1 2">
    <name type="scientific">Vitis vinifera</name>
    <name type="common">Grape</name>
    <dbReference type="NCBI Taxonomy" id="29760"/>
    <lineage>
        <taxon>Eukaryota</taxon>
        <taxon>Viridiplantae</taxon>
        <taxon>Streptophyta</taxon>
        <taxon>Embryophyta</taxon>
        <taxon>Tracheophyta</taxon>
        <taxon>Spermatophyta</taxon>
        <taxon>Magnoliopsida</taxon>
        <taxon>eudicotyledons</taxon>
        <taxon>Gunneridae</taxon>
        <taxon>Pentapetalae</taxon>
        <taxon>rosids</taxon>
        <taxon>Vitales</taxon>
        <taxon>Vitaceae</taxon>
        <taxon>Viteae</taxon>
        <taxon>Vitis</taxon>
    </lineage>
</organism>
<protein>
    <recommendedName>
        <fullName evidence="3">Protein EFR3-like B</fullName>
    </recommendedName>
</protein>
<sequence>MLGESQLDTERKSLGESEIEASPILCNPSNGSEFPWTMGVMSRRVVPACGNLCFFCPSLRARSRQPVKRYKKLLADIFPRSQDAEPNERKIGKLCEYASKNALRIPKITDYLEQRCYKDLRNGHFGSAKVVLCIYRKLLSSCKEQMPFYASSLLGMVRILLEQTRHDEMRILGCSTLVDFINSQMDGTYMFNLEGLIPKLCQLAQEPGEDERALSLRSAGLQALAFMVWFMGEHSHISMDFDNIISVTLENYMDTQMKAETTDEDKHHSQNQDQWVQGILKTEENGSSFPDISKKVPSLPNHIKAKPELDSTADTSKSPCYWSRVCLHNMAILSKEATTVRRVLEPFFHNFDAENYWSSEKGLAYSVLMYLQSLLEESGDNSHLLLSILVKHLDHKNVVKQPHIQTDIVNVTTQLAQNAKQQTSLAMVGAITDLMKHLRKCMQYSAEASSSTDVTDQSNMALQSALEICISQLSNKVGDVGPILDMMAVVLENIPTNTIVAKTTISAVYRTAQIISSVPNISYHKKAFPEALFHQLLLAMAHPDHETRVGAHHVFSTVLMPSLACPWVDQNGISSEAFSGFSAVNTLQKVSSQSFSIQVGKNDTESTDGELREERSQIADVKQSTLSPSYAQSYSFKHAMTDGKMEYTSLRLSSHQVSLLLSSIWVQATSPENTPANFEAMAHTYNIALLFTRSKTSSHVALVRCFQLAFSLRSISLDQEGGLHASRRRSLFTLASYMLIFSARAGNLPELIPIVKASLTETIVDPYLELVKDIRLKAVCIESNEKVVYGSQQDELSALKSLSAIELDDRQLKETVISHFMTKYGKLSEDELSGMKKQLLQGFSPDDAYPFGAPLFMETPRPCSPLAQIEFQPFREAIAPDALTDEEAFPEIDGSQSDRKTSLSINTLDILSVNQLLESVLETARQVASFPVSSTPIPYDQMKSQCEALVTGKQQKMSVLQSFKQQDTKAIVVYGENEQSIPSTKSLDFLEDDLKLVNKEHVRGRDQLLLCSHEYGQQSFRLPPSSPYDKFMKAAGC</sequence>
<accession>F6HYR4</accession>
<dbReference type="HOGENOM" id="CLU_006993_1_0_1"/>
<dbReference type="FunCoup" id="F6HYR4">
    <property type="interactions" value="2072"/>
</dbReference>
<dbReference type="InterPro" id="IPR055296">
    <property type="entry name" value="SRL2-like"/>
</dbReference>
<dbReference type="AlphaFoldDB" id="F6HYR4"/>
<dbReference type="Pfam" id="PF21052">
    <property type="entry name" value="EFR3_ARM"/>
    <property type="match status" value="1"/>
</dbReference>
<dbReference type="EMBL" id="FN596500">
    <property type="protein sequence ID" value="CCB59828.1"/>
    <property type="molecule type" value="Genomic_DNA"/>
</dbReference>
<evidence type="ECO:0000313" key="1">
    <source>
        <dbReference type="EMBL" id="CCB59828.1"/>
    </source>
</evidence>
<dbReference type="PaxDb" id="29760-VIT_05s0102g00270.t01"/>
<dbReference type="PANTHER" id="PTHR46087:SF1">
    <property type="entry name" value="ARM REPEAT SUPERFAMILY PROTEIN"/>
    <property type="match status" value="1"/>
</dbReference>
<keyword evidence="2" id="KW-1185">Reference proteome</keyword>
<dbReference type="InterPro" id="IPR049152">
    <property type="entry name" value="EFR3-like_ARM"/>
</dbReference>
<dbReference type="SUPFAM" id="SSF48371">
    <property type="entry name" value="ARM repeat"/>
    <property type="match status" value="1"/>
</dbReference>
<dbReference type="eggNOG" id="KOG1877">
    <property type="taxonomic scope" value="Eukaryota"/>
</dbReference>
<dbReference type="STRING" id="29760.F6HYR4"/>
<evidence type="ECO:0000313" key="2">
    <source>
        <dbReference type="Proteomes" id="UP000009183"/>
    </source>
</evidence>
<dbReference type="PANTHER" id="PTHR46087">
    <property type="entry name" value="PUTATIVE, EXPRESSED-RELATED"/>
    <property type="match status" value="1"/>
</dbReference>
<reference evidence="2" key="1">
    <citation type="journal article" date="2007" name="Nature">
        <title>The grapevine genome sequence suggests ancestral hexaploidization in major angiosperm phyla.</title>
        <authorList>
            <consortium name="The French-Italian Public Consortium for Grapevine Genome Characterization."/>
            <person name="Jaillon O."/>
            <person name="Aury J.-M."/>
            <person name="Noel B."/>
            <person name="Policriti A."/>
            <person name="Clepet C."/>
            <person name="Casagrande A."/>
            <person name="Choisne N."/>
            <person name="Aubourg S."/>
            <person name="Vitulo N."/>
            <person name="Jubin C."/>
            <person name="Vezzi A."/>
            <person name="Legeai F."/>
            <person name="Hugueney P."/>
            <person name="Dasilva C."/>
            <person name="Horner D."/>
            <person name="Mica E."/>
            <person name="Jublot D."/>
            <person name="Poulain J."/>
            <person name="Bruyere C."/>
            <person name="Billault A."/>
            <person name="Segurens B."/>
            <person name="Gouyvenoux M."/>
            <person name="Ugarte E."/>
            <person name="Cattonaro F."/>
            <person name="Anthouard V."/>
            <person name="Vico V."/>
            <person name="Del Fabbro C."/>
            <person name="Alaux M."/>
            <person name="Di Gaspero G."/>
            <person name="Dumas V."/>
            <person name="Felice N."/>
            <person name="Paillard S."/>
            <person name="Juman I."/>
            <person name="Moroldo M."/>
            <person name="Scalabrin S."/>
            <person name="Canaguier A."/>
            <person name="Le Clainche I."/>
            <person name="Malacrida G."/>
            <person name="Durand E."/>
            <person name="Pesole G."/>
            <person name="Laucou V."/>
            <person name="Chatelet P."/>
            <person name="Merdinoglu D."/>
            <person name="Delledonne M."/>
            <person name="Pezzotti M."/>
            <person name="Lecharny A."/>
            <person name="Scarpelli C."/>
            <person name="Artiguenave F."/>
            <person name="Pe M.E."/>
            <person name="Valle G."/>
            <person name="Morgante M."/>
            <person name="Caboche M."/>
            <person name="Adam-Blondon A.-F."/>
            <person name="Weissenbach J."/>
            <person name="Quetier F."/>
            <person name="Wincker P."/>
        </authorList>
    </citation>
    <scope>NUCLEOTIDE SEQUENCE [LARGE SCALE GENOMIC DNA]</scope>
    <source>
        <strain evidence="2">cv. Pinot noir / PN40024</strain>
    </source>
</reference>
<proteinExistence type="predicted"/>
<evidence type="ECO:0008006" key="3">
    <source>
        <dbReference type="Google" id="ProtNLM"/>
    </source>
</evidence>
<gene>
    <name evidence="1" type="ordered locus">VIT_05s0102g00270</name>
</gene>
<dbReference type="OrthoDB" id="19232at2759"/>
<name>F6HYR4_VITVI</name>
<dbReference type="InParanoid" id="F6HYR4"/>
<dbReference type="Proteomes" id="UP000009183">
    <property type="component" value="Chromosome 5"/>
</dbReference>